<dbReference type="PROSITE" id="PS50181">
    <property type="entry name" value="FBOX"/>
    <property type="match status" value="1"/>
</dbReference>
<name>A0A0D7B7P1_9AGAR</name>
<dbReference type="STRING" id="1314674.A0A0D7B7P1"/>
<dbReference type="OrthoDB" id="2322499at2759"/>
<evidence type="ECO:0000256" key="1">
    <source>
        <dbReference type="SAM" id="MobiDB-lite"/>
    </source>
</evidence>
<organism evidence="3 4">
    <name type="scientific">Cylindrobasidium torrendii FP15055 ss-10</name>
    <dbReference type="NCBI Taxonomy" id="1314674"/>
    <lineage>
        <taxon>Eukaryota</taxon>
        <taxon>Fungi</taxon>
        <taxon>Dikarya</taxon>
        <taxon>Basidiomycota</taxon>
        <taxon>Agaricomycotina</taxon>
        <taxon>Agaricomycetes</taxon>
        <taxon>Agaricomycetidae</taxon>
        <taxon>Agaricales</taxon>
        <taxon>Marasmiineae</taxon>
        <taxon>Physalacriaceae</taxon>
        <taxon>Cylindrobasidium</taxon>
    </lineage>
</organism>
<evidence type="ECO:0000259" key="2">
    <source>
        <dbReference type="PROSITE" id="PS50181"/>
    </source>
</evidence>
<feature type="domain" description="F-box" evidence="2">
    <location>
        <begin position="58"/>
        <end position="107"/>
    </location>
</feature>
<dbReference type="InterPro" id="IPR001810">
    <property type="entry name" value="F-box_dom"/>
</dbReference>
<dbReference type="SUPFAM" id="SSF81383">
    <property type="entry name" value="F-box domain"/>
    <property type="match status" value="1"/>
</dbReference>
<proteinExistence type="predicted"/>
<dbReference type="AlphaFoldDB" id="A0A0D7B7P1"/>
<dbReference type="EMBL" id="KN880550">
    <property type="protein sequence ID" value="KIY66568.1"/>
    <property type="molecule type" value="Genomic_DNA"/>
</dbReference>
<feature type="region of interest" description="Disordered" evidence="1">
    <location>
        <begin position="1"/>
        <end position="43"/>
    </location>
</feature>
<accession>A0A0D7B7P1</accession>
<gene>
    <name evidence="3" type="ORF">CYLTODRAFT_491348</name>
</gene>
<evidence type="ECO:0000313" key="3">
    <source>
        <dbReference type="EMBL" id="KIY66568.1"/>
    </source>
</evidence>
<dbReference type="Proteomes" id="UP000054007">
    <property type="component" value="Unassembled WGS sequence"/>
</dbReference>
<sequence>MPPKRTKSAKPSEQKAQTADTSVTRCVGGKRKRVDATAPTRGRRGNTAKKVKLEEIVYFRLLDVPADVLYEICSYLHPLMVLYLSRACKTLRSIFMSEASRYAWRTSFESIFFDGIRDVRSDICEPRLANLLFEDRCDRCLKSRKGEFPQFMLRVNLCQTCLYKSPDFLPAKFLRETAEEANNGKYVRHLGWIKRFTPSTPSLGYFGTPELFDRASFVEMVEETKDLTLDEFCVWRDKEKENFESLKDECRQLKEFKIEMAECAALEKAEKRRAAGVQRRKDIAARLAEAGYTTNRPGGEADEEFWGDVLRTLSRDKLTPSRYRTLISRQAPLTDKEWKEGDILKCLIDCGKIVEGDKLRAAREKKGSTGQRAKTVAEGLKRGAKSLS</sequence>
<feature type="region of interest" description="Disordered" evidence="1">
    <location>
        <begin position="362"/>
        <end position="388"/>
    </location>
</feature>
<dbReference type="InterPro" id="IPR036047">
    <property type="entry name" value="F-box-like_dom_sf"/>
</dbReference>
<reference evidence="3 4" key="1">
    <citation type="journal article" date="2015" name="Fungal Genet. Biol.">
        <title>Evolution of novel wood decay mechanisms in Agaricales revealed by the genome sequences of Fistulina hepatica and Cylindrobasidium torrendii.</title>
        <authorList>
            <person name="Floudas D."/>
            <person name="Held B.W."/>
            <person name="Riley R."/>
            <person name="Nagy L.G."/>
            <person name="Koehler G."/>
            <person name="Ransdell A.S."/>
            <person name="Younus H."/>
            <person name="Chow J."/>
            <person name="Chiniquy J."/>
            <person name="Lipzen A."/>
            <person name="Tritt A."/>
            <person name="Sun H."/>
            <person name="Haridas S."/>
            <person name="LaButti K."/>
            <person name="Ohm R.A."/>
            <person name="Kues U."/>
            <person name="Blanchette R.A."/>
            <person name="Grigoriev I.V."/>
            <person name="Minto R.E."/>
            <person name="Hibbett D.S."/>
        </authorList>
    </citation>
    <scope>NUCLEOTIDE SEQUENCE [LARGE SCALE GENOMIC DNA]</scope>
    <source>
        <strain evidence="3 4">FP15055 ss-10</strain>
    </source>
</reference>
<feature type="compositionally biased region" description="Polar residues" evidence="1">
    <location>
        <begin position="9"/>
        <end position="24"/>
    </location>
</feature>
<protein>
    <recommendedName>
        <fullName evidence="2">F-box domain-containing protein</fullName>
    </recommendedName>
</protein>
<keyword evidence="4" id="KW-1185">Reference proteome</keyword>
<evidence type="ECO:0000313" key="4">
    <source>
        <dbReference type="Proteomes" id="UP000054007"/>
    </source>
</evidence>